<accession>A0A7S1PGW4</accession>
<reference evidence="6" key="1">
    <citation type="submission" date="2021-01" db="EMBL/GenBank/DDBJ databases">
        <authorList>
            <person name="Corre E."/>
            <person name="Pelletier E."/>
            <person name="Niang G."/>
            <person name="Scheremetjew M."/>
            <person name="Finn R."/>
            <person name="Kale V."/>
            <person name="Holt S."/>
            <person name="Cochrane G."/>
            <person name="Meng A."/>
            <person name="Brown T."/>
            <person name="Cohen L."/>
        </authorList>
    </citation>
    <scope>NUCLEOTIDE SEQUENCE</scope>
    <source>
        <strain evidence="6">WS</strain>
    </source>
</reference>
<protein>
    <recommendedName>
        <fullName evidence="7">DUF423 domain-containing protein</fullName>
    </recommendedName>
</protein>
<evidence type="ECO:0008006" key="7">
    <source>
        <dbReference type="Google" id="ProtNLM"/>
    </source>
</evidence>
<keyword evidence="3 5" id="KW-1133">Transmembrane helix</keyword>
<dbReference type="Pfam" id="PF04241">
    <property type="entry name" value="DUF423"/>
    <property type="match status" value="1"/>
</dbReference>
<dbReference type="AlphaFoldDB" id="A0A7S1PGW4"/>
<sequence length="124" mass="13229">MSSTFWFRAGCLSLSVGVALGAFGAHGLKSSLSKKLPEKEVNYYLDVWAKGSHYHFVHSLGMLLVAEKLQHKALIPCTLFGAGILLFSGSLYSLVLTQNKKFGAVAPLGGASFIAAWTIAALLI</sequence>
<proteinExistence type="predicted"/>
<feature type="transmembrane region" description="Helical" evidence="5">
    <location>
        <begin position="102"/>
        <end position="123"/>
    </location>
</feature>
<dbReference type="PANTHER" id="PTHR43461:SF1">
    <property type="entry name" value="TRANSMEMBRANE PROTEIN 256"/>
    <property type="match status" value="1"/>
</dbReference>
<feature type="transmembrane region" description="Helical" evidence="5">
    <location>
        <begin position="73"/>
        <end position="96"/>
    </location>
</feature>
<keyword evidence="2 5" id="KW-0812">Transmembrane</keyword>
<comment type="subcellular location">
    <subcellularLocation>
        <location evidence="1">Membrane</location>
        <topology evidence="1">Multi-pass membrane protein</topology>
    </subcellularLocation>
</comment>
<gene>
    <name evidence="6" type="ORF">PCOS0759_LOCUS4394</name>
</gene>
<evidence type="ECO:0000256" key="2">
    <source>
        <dbReference type="ARBA" id="ARBA00022692"/>
    </source>
</evidence>
<dbReference type="InterPro" id="IPR006696">
    <property type="entry name" value="DUF423"/>
</dbReference>
<evidence type="ECO:0000256" key="4">
    <source>
        <dbReference type="ARBA" id="ARBA00023136"/>
    </source>
</evidence>
<dbReference type="EMBL" id="HBGD01005307">
    <property type="protein sequence ID" value="CAD9081154.1"/>
    <property type="molecule type" value="Transcribed_RNA"/>
</dbReference>
<dbReference type="PANTHER" id="PTHR43461">
    <property type="entry name" value="TRANSMEMBRANE PROTEIN 256"/>
    <property type="match status" value="1"/>
</dbReference>
<name>A0A7S1PGW4_9EUKA</name>
<evidence type="ECO:0000256" key="1">
    <source>
        <dbReference type="ARBA" id="ARBA00004141"/>
    </source>
</evidence>
<dbReference type="GO" id="GO:0016020">
    <property type="term" value="C:membrane"/>
    <property type="evidence" value="ECO:0007669"/>
    <property type="project" value="UniProtKB-SubCell"/>
</dbReference>
<evidence type="ECO:0000313" key="6">
    <source>
        <dbReference type="EMBL" id="CAD9081154.1"/>
    </source>
</evidence>
<evidence type="ECO:0000256" key="3">
    <source>
        <dbReference type="ARBA" id="ARBA00022989"/>
    </source>
</evidence>
<keyword evidence="4 5" id="KW-0472">Membrane</keyword>
<organism evidence="6">
    <name type="scientific">Percolomonas cosmopolitus</name>
    <dbReference type="NCBI Taxonomy" id="63605"/>
    <lineage>
        <taxon>Eukaryota</taxon>
        <taxon>Discoba</taxon>
        <taxon>Heterolobosea</taxon>
        <taxon>Tetramitia</taxon>
        <taxon>Eutetramitia</taxon>
        <taxon>Percolomonadidae</taxon>
        <taxon>Percolomonas</taxon>
    </lineage>
</organism>
<evidence type="ECO:0000256" key="5">
    <source>
        <dbReference type="SAM" id="Phobius"/>
    </source>
</evidence>